<feature type="region of interest" description="Disordered" evidence="1">
    <location>
        <begin position="229"/>
        <end position="250"/>
    </location>
</feature>
<feature type="transmembrane region" description="Helical" evidence="2">
    <location>
        <begin position="633"/>
        <end position="653"/>
    </location>
</feature>
<dbReference type="GeneID" id="89686297"/>
<organism evidence="3 4">
    <name type="scientific">Chromobacterium subtsugae</name>
    <dbReference type="NCBI Taxonomy" id="251747"/>
    <lineage>
        <taxon>Bacteria</taxon>
        <taxon>Pseudomonadati</taxon>
        <taxon>Pseudomonadota</taxon>
        <taxon>Betaproteobacteria</taxon>
        <taxon>Neisseriales</taxon>
        <taxon>Chromobacteriaceae</taxon>
        <taxon>Chromobacterium</taxon>
    </lineage>
</organism>
<dbReference type="InterPro" id="IPR027628">
    <property type="entry name" value="DotA_TraY"/>
</dbReference>
<feature type="compositionally biased region" description="Polar residues" evidence="1">
    <location>
        <begin position="229"/>
        <end position="247"/>
    </location>
</feature>
<dbReference type="RefSeq" id="WP_043580620.1">
    <property type="nucleotide sequence ID" value="NZ_CP142381.1"/>
</dbReference>
<comment type="caution">
    <text evidence="3">The sequence shown here is derived from an EMBL/GenBank/DDBJ whole genome shotgun (WGS) entry which is preliminary data.</text>
</comment>
<name>A0ABS7FH67_9NEIS</name>
<dbReference type="EMBL" id="JAHDTB010000018">
    <property type="protein sequence ID" value="MBW8289430.1"/>
    <property type="molecule type" value="Genomic_DNA"/>
</dbReference>
<keyword evidence="2" id="KW-0812">Transmembrane</keyword>
<keyword evidence="2" id="KW-1133">Transmembrane helix</keyword>
<evidence type="ECO:0000313" key="3">
    <source>
        <dbReference type="EMBL" id="MBW8289430.1"/>
    </source>
</evidence>
<dbReference type="NCBIfam" id="TIGR04346">
    <property type="entry name" value="DotA_TraY"/>
    <property type="match status" value="1"/>
</dbReference>
<evidence type="ECO:0000313" key="4">
    <source>
        <dbReference type="Proteomes" id="UP000711178"/>
    </source>
</evidence>
<protein>
    <submittedName>
        <fullName evidence="3">DotA/TraY family protein</fullName>
    </submittedName>
</protein>
<sequence>MSVLSEGAKGIGFVFLERVLGSDALSYYGIHTTGVNSVPMTTGMALAADVALWFTPLITFYILGMGLIYSSQEGVVLGKRWSAVIVPLRGVGGLMFSAPVVPGGLSAIQVMVVGLALLGNYIGNEAANVLAERIFLPSSGYVHTKPASLLNNTDAAATAFATITAAAVCMNTASNLGADGNPAKTNPAPGGGSALGIGMQLWGIATGTGGGGGGGTGISLSDLCGGAQNAQATRPDAQPSSSSTTDGYPSGRMDCGSSSFVGPCRKVEAANSTLKDALSATLGRMGGVLDERILATLAATYLMQMNSAIDMDMTDVIKENTKAVQKLGWPGLGNFYQKYSSVSGEIDNYIYYSGEPSFDFKDIGDETRAGMALNDQTRMAFKRAFKAFNFSVQGVLSGVGGLMQAGNTAINNANASIMGELQVNVENRILRSLLFGVGNSAYDVGAFDAVQRLGGLLNMFGTTTLNMLVCEKRSGSDNSCDKSTANESAQSGMVSNAVKSIAGGGMADVATMVAKSAVMAGTVLTMLLPSLPTIYFVLMTLEWVIWLVVAALASPLWMIFHMLPDGESLVHSRAETGWGLLAYITLFPLLVVLGFCASMTLFNVAVPFAFEMMMSITGSTAVGSGLDFLVKPLLMAAVVIGVTFLTMGLMISLPHRIANWLNINPQSDSLQEGKSQLGISAPKLTDMSGGAANVGASGWKGALSKGVKPGK</sequence>
<feature type="transmembrane region" description="Helical" evidence="2">
    <location>
        <begin position="516"/>
        <end position="537"/>
    </location>
</feature>
<proteinExistence type="predicted"/>
<keyword evidence="4" id="KW-1185">Reference proteome</keyword>
<reference evidence="3 4" key="1">
    <citation type="submission" date="2021-05" db="EMBL/GenBank/DDBJ databases">
        <title>Draft Whole Genome Sequencing Of Biosensor Chromobacterium violaceum Strain CV026 Reveals A Regulatory RNA In Chromobacterium violaceum Phenotype Regulatory Network.</title>
        <authorList>
            <person name="Hong K.W."/>
            <person name="Chan K.G."/>
            <person name="Chang C.-Y."/>
        </authorList>
    </citation>
    <scope>NUCLEOTIDE SEQUENCE [LARGE SCALE GENOMIC DNA]</scope>
    <source>
        <strain evidence="3 4">ATCC 31532</strain>
    </source>
</reference>
<dbReference type="Proteomes" id="UP000711178">
    <property type="component" value="Unassembled WGS sequence"/>
</dbReference>
<accession>A0ABS7FH67</accession>
<feature type="transmembrane region" description="Helical" evidence="2">
    <location>
        <begin position="543"/>
        <end position="560"/>
    </location>
</feature>
<feature type="transmembrane region" description="Helical" evidence="2">
    <location>
        <begin position="50"/>
        <end position="69"/>
    </location>
</feature>
<evidence type="ECO:0000256" key="1">
    <source>
        <dbReference type="SAM" id="MobiDB-lite"/>
    </source>
</evidence>
<evidence type="ECO:0000256" key="2">
    <source>
        <dbReference type="SAM" id="Phobius"/>
    </source>
</evidence>
<gene>
    <name evidence="3" type="ORF">KIF53_17485</name>
</gene>
<feature type="transmembrane region" description="Helical" evidence="2">
    <location>
        <begin position="580"/>
        <end position="605"/>
    </location>
</feature>
<keyword evidence="2" id="KW-0472">Membrane</keyword>